<protein>
    <submittedName>
        <fullName evidence="4">TetR family transcriptional regulator</fullName>
    </submittedName>
</protein>
<dbReference type="InterPro" id="IPR050624">
    <property type="entry name" value="HTH-type_Tx_Regulator"/>
</dbReference>
<keyword evidence="5" id="KW-1185">Reference proteome</keyword>
<evidence type="ECO:0000259" key="3">
    <source>
        <dbReference type="PROSITE" id="PS50977"/>
    </source>
</evidence>
<dbReference type="OrthoDB" id="9785164at2"/>
<evidence type="ECO:0000313" key="4">
    <source>
        <dbReference type="EMBL" id="TCK98774.1"/>
    </source>
</evidence>
<sequence>MRDVKPPEVRKAEILNASLKLFMEKGYLKTTTQDIIQSVGISRGLLYYHFKNKEEILYILVENTMHPVIKNIQSVVNDTKLNALEKVNKFLEITVIDESSVTVESKTLQESISLKTNQYMMDQLNHKLVQEVVPLFTQIIEEGNRTGLFDVTTPTETAFFLITGYAFVASSLKFTIQTEAELKNYQKSFKDIFERTLISN</sequence>
<dbReference type="Gene3D" id="1.10.357.10">
    <property type="entry name" value="Tetracycline Repressor, domain 2"/>
    <property type="match status" value="1"/>
</dbReference>
<dbReference type="InterPro" id="IPR001647">
    <property type="entry name" value="HTH_TetR"/>
</dbReference>
<dbReference type="RefSeq" id="WP_132281899.1">
    <property type="nucleotide sequence ID" value="NZ_SMGQ01000011.1"/>
</dbReference>
<dbReference type="GO" id="GO:0003677">
    <property type="term" value="F:DNA binding"/>
    <property type="evidence" value="ECO:0007669"/>
    <property type="project" value="UniProtKB-UniRule"/>
</dbReference>
<gene>
    <name evidence="4" type="ORF">EDC19_1209</name>
</gene>
<dbReference type="PANTHER" id="PTHR43479">
    <property type="entry name" value="ACREF/ENVCD OPERON REPRESSOR-RELATED"/>
    <property type="match status" value="1"/>
</dbReference>
<organism evidence="4 5">
    <name type="scientific">Natranaerovirga hydrolytica</name>
    <dbReference type="NCBI Taxonomy" id="680378"/>
    <lineage>
        <taxon>Bacteria</taxon>
        <taxon>Bacillati</taxon>
        <taxon>Bacillota</taxon>
        <taxon>Clostridia</taxon>
        <taxon>Lachnospirales</taxon>
        <taxon>Natranaerovirgaceae</taxon>
        <taxon>Natranaerovirga</taxon>
    </lineage>
</organism>
<comment type="caution">
    <text evidence="4">The sequence shown here is derived from an EMBL/GenBank/DDBJ whole genome shotgun (WGS) entry which is preliminary data.</text>
</comment>
<dbReference type="InterPro" id="IPR023772">
    <property type="entry name" value="DNA-bd_HTH_TetR-type_CS"/>
</dbReference>
<dbReference type="SUPFAM" id="SSF48498">
    <property type="entry name" value="Tetracyclin repressor-like, C-terminal domain"/>
    <property type="match status" value="1"/>
</dbReference>
<evidence type="ECO:0000313" key="5">
    <source>
        <dbReference type="Proteomes" id="UP000294545"/>
    </source>
</evidence>
<name>A0A4R1N3X4_9FIRM</name>
<dbReference type="PRINTS" id="PR00455">
    <property type="entry name" value="HTHTETR"/>
</dbReference>
<dbReference type="SUPFAM" id="SSF46689">
    <property type="entry name" value="Homeodomain-like"/>
    <property type="match status" value="1"/>
</dbReference>
<feature type="domain" description="HTH tetR-type" evidence="3">
    <location>
        <begin position="8"/>
        <end position="68"/>
    </location>
</feature>
<feature type="DNA-binding region" description="H-T-H motif" evidence="2">
    <location>
        <begin position="31"/>
        <end position="50"/>
    </location>
</feature>
<accession>A0A4R1N3X4</accession>
<evidence type="ECO:0000256" key="1">
    <source>
        <dbReference type="ARBA" id="ARBA00023125"/>
    </source>
</evidence>
<dbReference type="PANTHER" id="PTHR43479:SF11">
    <property type="entry name" value="ACREF_ENVCD OPERON REPRESSOR-RELATED"/>
    <property type="match status" value="1"/>
</dbReference>
<dbReference type="PROSITE" id="PS01081">
    <property type="entry name" value="HTH_TETR_1"/>
    <property type="match status" value="1"/>
</dbReference>
<dbReference type="InterPro" id="IPR009057">
    <property type="entry name" value="Homeodomain-like_sf"/>
</dbReference>
<dbReference type="Pfam" id="PF00440">
    <property type="entry name" value="TetR_N"/>
    <property type="match status" value="1"/>
</dbReference>
<dbReference type="Proteomes" id="UP000294545">
    <property type="component" value="Unassembled WGS sequence"/>
</dbReference>
<dbReference type="EMBL" id="SMGQ01000011">
    <property type="protein sequence ID" value="TCK98774.1"/>
    <property type="molecule type" value="Genomic_DNA"/>
</dbReference>
<dbReference type="AlphaFoldDB" id="A0A4R1N3X4"/>
<proteinExistence type="predicted"/>
<evidence type="ECO:0000256" key="2">
    <source>
        <dbReference type="PROSITE-ProRule" id="PRU00335"/>
    </source>
</evidence>
<dbReference type="PROSITE" id="PS50977">
    <property type="entry name" value="HTH_TETR_2"/>
    <property type="match status" value="1"/>
</dbReference>
<reference evidence="4 5" key="1">
    <citation type="submission" date="2019-03" db="EMBL/GenBank/DDBJ databases">
        <title>Genomic Encyclopedia of Type Strains, Phase IV (KMG-IV): sequencing the most valuable type-strain genomes for metagenomic binning, comparative biology and taxonomic classification.</title>
        <authorList>
            <person name="Goeker M."/>
        </authorList>
    </citation>
    <scope>NUCLEOTIDE SEQUENCE [LARGE SCALE GENOMIC DNA]</scope>
    <source>
        <strain evidence="4 5">DSM 24176</strain>
    </source>
</reference>
<dbReference type="InterPro" id="IPR036271">
    <property type="entry name" value="Tet_transcr_reg_TetR-rel_C_sf"/>
</dbReference>
<keyword evidence="1 2" id="KW-0238">DNA-binding</keyword>